<accession>A0ABW1J1M6</accession>
<dbReference type="InterPro" id="IPR009075">
    <property type="entry name" value="AcylCo_DH/oxidase_C"/>
</dbReference>
<proteinExistence type="inferred from homology"/>
<reference evidence="10" key="1">
    <citation type="journal article" date="2019" name="Int. J. Syst. Evol. Microbiol.">
        <title>The Global Catalogue of Microorganisms (GCM) 10K type strain sequencing project: providing services to taxonomists for standard genome sequencing and annotation.</title>
        <authorList>
            <consortium name="The Broad Institute Genomics Platform"/>
            <consortium name="The Broad Institute Genome Sequencing Center for Infectious Disease"/>
            <person name="Wu L."/>
            <person name="Ma J."/>
        </authorList>
    </citation>
    <scope>NUCLEOTIDE SEQUENCE [LARGE SCALE GENOMIC DNA]</scope>
    <source>
        <strain evidence="10">CCM 8391</strain>
    </source>
</reference>
<keyword evidence="3 6" id="KW-0285">Flavoprotein</keyword>
<dbReference type="PANTHER" id="PTHR43292">
    <property type="entry name" value="ACYL-COA DEHYDROGENASE"/>
    <property type="match status" value="1"/>
</dbReference>
<feature type="domain" description="Acyl-CoA oxidase/dehydrogenase middle" evidence="8">
    <location>
        <begin position="105"/>
        <end position="198"/>
    </location>
</feature>
<comment type="caution">
    <text evidence="9">The sequence shown here is derived from an EMBL/GenBank/DDBJ whole genome shotgun (WGS) entry which is preliminary data.</text>
</comment>
<evidence type="ECO:0000313" key="9">
    <source>
        <dbReference type="EMBL" id="MFC5994375.1"/>
    </source>
</evidence>
<comment type="similarity">
    <text evidence="2 6">Belongs to the acyl-CoA dehydrogenase family.</text>
</comment>
<evidence type="ECO:0000256" key="6">
    <source>
        <dbReference type="RuleBase" id="RU362125"/>
    </source>
</evidence>
<sequence>MTLVEELLREFPPATTGRTAFLKEQFDRGLAWVHFPVGRGGLDLPRNLQVTVHELLSAAGAPTMDHYLGNALGVAMIAPALVAHGRPDQWDAYLRPMFCGEEIWCQLFSEPGAGSDLAALRTRAVLDGDAWVINGQKIWTTAAHRADRGLLMARTGEPGGRHRGLAAFVIDMRDPHVDVRPLRQIDGSAHLNEVYFDDLRVPAGDLVGAPDQGWQVAITIMMNERVSIGGGSAGEGSQALAEVVEVWCRREDRDPVMRDRLVQLAIKTRAADLLNQEAARNLAVDNPGPEGSLAKLIYSQLKQSVYEFGMDALGSTALLFGSYAFHRPEDHVPDEFEIQRHYLFARGDSIGGGTSEVMRNIVGERVLGLPKEPRP</sequence>
<evidence type="ECO:0000256" key="3">
    <source>
        <dbReference type="ARBA" id="ARBA00022630"/>
    </source>
</evidence>
<dbReference type="EMBL" id="JBHSQW010000018">
    <property type="protein sequence ID" value="MFC5994375.1"/>
    <property type="molecule type" value="Genomic_DNA"/>
</dbReference>
<dbReference type="SUPFAM" id="SSF56645">
    <property type="entry name" value="Acyl-CoA dehydrogenase NM domain-like"/>
    <property type="match status" value="1"/>
</dbReference>
<dbReference type="Gene3D" id="1.10.540.10">
    <property type="entry name" value="Acyl-CoA dehydrogenase/oxidase, N-terminal domain"/>
    <property type="match status" value="1"/>
</dbReference>
<dbReference type="PANTHER" id="PTHR43292:SF4">
    <property type="entry name" value="ACYL-COA DEHYDROGENASE FADE34"/>
    <property type="match status" value="1"/>
</dbReference>
<dbReference type="Proteomes" id="UP001596302">
    <property type="component" value="Unassembled WGS sequence"/>
</dbReference>
<dbReference type="InterPro" id="IPR009100">
    <property type="entry name" value="AcylCoA_DH/oxidase_NM_dom_sf"/>
</dbReference>
<protein>
    <submittedName>
        <fullName evidence="9">Acyl-CoA dehydrogenase family protein</fullName>
    </submittedName>
</protein>
<dbReference type="InterPro" id="IPR052161">
    <property type="entry name" value="Mycobact_Acyl-CoA_DH"/>
</dbReference>
<dbReference type="Gene3D" id="2.40.110.10">
    <property type="entry name" value="Butyryl-CoA Dehydrogenase, subunit A, domain 2"/>
    <property type="match status" value="1"/>
</dbReference>
<evidence type="ECO:0000256" key="2">
    <source>
        <dbReference type="ARBA" id="ARBA00009347"/>
    </source>
</evidence>
<keyword evidence="10" id="KW-1185">Reference proteome</keyword>
<keyword evidence="4 6" id="KW-0274">FAD</keyword>
<evidence type="ECO:0000259" key="7">
    <source>
        <dbReference type="Pfam" id="PF00441"/>
    </source>
</evidence>
<evidence type="ECO:0000256" key="5">
    <source>
        <dbReference type="ARBA" id="ARBA00023002"/>
    </source>
</evidence>
<name>A0ABW1J1M6_9PSEU</name>
<feature type="domain" description="Acyl-CoA dehydrogenase/oxidase C-terminal" evidence="7">
    <location>
        <begin position="211"/>
        <end position="367"/>
    </location>
</feature>
<comment type="cofactor">
    <cofactor evidence="1 6">
        <name>FAD</name>
        <dbReference type="ChEBI" id="CHEBI:57692"/>
    </cofactor>
</comment>
<dbReference type="InterPro" id="IPR037069">
    <property type="entry name" value="AcylCoA_DH/ox_N_sf"/>
</dbReference>
<evidence type="ECO:0000256" key="4">
    <source>
        <dbReference type="ARBA" id="ARBA00022827"/>
    </source>
</evidence>
<dbReference type="InterPro" id="IPR036250">
    <property type="entry name" value="AcylCo_DH-like_C"/>
</dbReference>
<dbReference type="InterPro" id="IPR006091">
    <property type="entry name" value="Acyl-CoA_Oxase/DH_mid-dom"/>
</dbReference>
<dbReference type="Gene3D" id="1.20.140.10">
    <property type="entry name" value="Butyryl-CoA Dehydrogenase, subunit A, domain 3"/>
    <property type="match status" value="1"/>
</dbReference>
<evidence type="ECO:0000259" key="8">
    <source>
        <dbReference type="Pfam" id="PF02770"/>
    </source>
</evidence>
<gene>
    <name evidence="9" type="ORF">ACFQE5_09150</name>
</gene>
<evidence type="ECO:0000313" key="10">
    <source>
        <dbReference type="Proteomes" id="UP001596302"/>
    </source>
</evidence>
<organism evidence="9 10">
    <name type="scientific">Pseudonocardia hispaniensis</name>
    <dbReference type="NCBI Taxonomy" id="904933"/>
    <lineage>
        <taxon>Bacteria</taxon>
        <taxon>Bacillati</taxon>
        <taxon>Actinomycetota</taxon>
        <taxon>Actinomycetes</taxon>
        <taxon>Pseudonocardiales</taxon>
        <taxon>Pseudonocardiaceae</taxon>
        <taxon>Pseudonocardia</taxon>
    </lineage>
</organism>
<dbReference type="InterPro" id="IPR046373">
    <property type="entry name" value="Acyl-CoA_Oxase/DH_mid-dom_sf"/>
</dbReference>
<keyword evidence="5 6" id="KW-0560">Oxidoreductase</keyword>
<dbReference type="Pfam" id="PF00441">
    <property type="entry name" value="Acyl-CoA_dh_1"/>
    <property type="match status" value="1"/>
</dbReference>
<dbReference type="Pfam" id="PF02770">
    <property type="entry name" value="Acyl-CoA_dh_M"/>
    <property type="match status" value="1"/>
</dbReference>
<evidence type="ECO:0000256" key="1">
    <source>
        <dbReference type="ARBA" id="ARBA00001974"/>
    </source>
</evidence>
<dbReference type="SUPFAM" id="SSF47203">
    <property type="entry name" value="Acyl-CoA dehydrogenase C-terminal domain-like"/>
    <property type="match status" value="1"/>
</dbReference>